<keyword evidence="4" id="KW-0479">Metal-binding</keyword>
<dbReference type="Pfam" id="PF02375">
    <property type="entry name" value="JmjN"/>
    <property type="match status" value="1"/>
</dbReference>
<dbReference type="PROSITE" id="PS51805">
    <property type="entry name" value="EPHD"/>
    <property type="match status" value="1"/>
</dbReference>
<evidence type="ECO:0000256" key="14">
    <source>
        <dbReference type="ARBA" id="ARBA00049349"/>
    </source>
</evidence>
<dbReference type="GO" id="GO:0008270">
    <property type="term" value="F:zinc ion binding"/>
    <property type="evidence" value="ECO:0007669"/>
    <property type="project" value="UniProtKB-KW"/>
</dbReference>
<dbReference type="Pfam" id="PF18104">
    <property type="entry name" value="Tudor_2"/>
    <property type="match status" value="1"/>
</dbReference>
<dbReference type="Gene3D" id="3.10.330.70">
    <property type="match status" value="1"/>
</dbReference>
<feature type="domain" description="JmjN" evidence="16">
    <location>
        <begin position="9"/>
        <end position="51"/>
    </location>
</feature>
<evidence type="ECO:0000256" key="9">
    <source>
        <dbReference type="ARBA" id="ARBA00023002"/>
    </source>
</evidence>
<dbReference type="GO" id="GO:0005634">
    <property type="term" value="C:nucleus"/>
    <property type="evidence" value="ECO:0007669"/>
    <property type="project" value="UniProtKB-SubCell"/>
</dbReference>
<evidence type="ECO:0000256" key="5">
    <source>
        <dbReference type="ARBA" id="ARBA00022737"/>
    </source>
</evidence>
<keyword evidence="12" id="KW-0804">Transcription</keyword>
<evidence type="ECO:0000256" key="1">
    <source>
        <dbReference type="ARBA" id="ARBA00004123"/>
    </source>
</evidence>
<evidence type="ECO:0000256" key="7">
    <source>
        <dbReference type="ARBA" id="ARBA00022833"/>
    </source>
</evidence>
<organism evidence="19">
    <name type="scientific">Clastoptera arizonana</name>
    <name type="common">Arizona spittle bug</name>
    <dbReference type="NCBI Taxonomy" id="38151"/>
    <lineage>
        <taxon>Eukaryota</taxon>
        <taxon>Metazoa</taxon>
        <taxon>Ecdysozoa</taxon>
        <taxon>Arthropoda</taxon>
        <taxon>Hexapoda</taxon>
        <taxon>Insecta</taxon>
        <taxon>Pterygota</taxon>
        <taxon>Neoptera</taxon>
        <taxon>Paraneoptera</taxon>
        <taxon>Hemiptera</taxon>
        <taxon>Auchenorrhyncha</taxon>
        <taxon>Cercopoidea</taxon>
        <taxon>Clastopteridae</taxon>
        <taxon>Clastoptera</taxon>
    </lineage>
</organism>
<protein>
    <recommendedName>
        <fullName evidence="3">[histone H3]-trimethyl-L-lysine(9) demethylase</fullName>
        <ecNumber evidence="3">1.14.11.66</ecNumber>
    </recommendedName>
</protein>
<dbReference type="GO" id="GO:0000785">
    <property type="term" value="C:chromatin"/>
    <property type="evidence" value="ECO:0007669"/>
    <property type="project" value="TreeGrafter"/>
</dbReference>
<reference evidence="19" key="1">
    <citation type="submission" date="2015-12" db="EMBL/GenBank/DDBJ databases">
        <title>De novo transcriptome assembly of four potential Pierce s Disease insect vectors from Arizona vineyards.</title>
        <authorList>
            <person name="Tassone E.E."/>
        </authorList>
    </citation>
    <scope>NUCLEOTIDE SEQUENCE</scope>
</reference>
<dbReference type="GO" id="GO:0051864">
    <property type="term" value="F:histone H3K36 demethylase activity"/>
    <property type="evidence" value="ECO:0007669"/>
    <property type="project" value="TreeGrafter"/>
</dbReference>
<evidence type="ECO:0000256" key="12">
    <source>
        <dbReference type="ARBA" id="ARBA00023163"/>
    </source>
</evidence>
<keyword evidence="9" id="KW-0560">Oxidoreductase</keyword>
<comment type="subcellular location">
    <subcellularLocation>
        <location evidence="1">Nucleus</location>
    </subcellularLocation>
</comment>
<dbReference type="Gene3D" id="2.30.30.140">
    <property type="match status" value="1"/>
</dbReference>
<keyword evidence="7" id="KW-0862">Zinc</keyword>
<dbReference type="PANTHER" id="PTHR10694">
    <property type="entry name" value="LYSINE-SPECIFIC DEMETHYLASE"/>
    <property type="match status" value="1"/>
</dbReference>
<dbReference type="Gene3D" id="2.60.120.650">
    <property type="entry name" value="Cupin"/>
    <property type="match status" value="1"/>
</dbReference>
<feature type="domain" description="PHD-type" evidence="18">
    <location>
        <begin position="1016"/>
        <end position="1122"/>
    </location>
</feature>
<dbReference type="InterPro" id="IPR003347">
    <property type="entry name" value="JmjC_dom"/>
</dbReference>
<evidence type="ECO:0000259" key="16">
    <source>
        <dbReference type="PROSITE" id="PS51183"/>
    </source>
</evidence>
<evidence type="ECO:0000256" key="3">
    <source>
        <dbReference type="ARBA" id="ARBA00012900"/>
    </source>
</evidence>
<dbReference type="EMBL" id="GEDC01014549">
    <property type="protein sequence ID" value="JAS22749.1"/>
    <property type="molecule type" value="Transcribed_RNA"/>
</dbReference>
<dbReference type="InterPro" id="IPR001965">
    <property type="entry name" value="Znf_PHD"/>
</dbReference>
<dbReference type="SUPFAM" id="SSF51197">
    <property type="entry name" value="Clavaminate synthase-like"/>
    <property type="match status" value="1"/>
</dbReference>
<dbReference type="SMART" id="SM00249">
    <property type="entry name" value="PHD"/>
    <property type="match status" value="2"/>
</dbReference>
<evidence type="ECO:0000259" key="17">
    <source>
        <dbReference type="PROSITE" id="PS51184"/>
    </source>
</evidence>
<name>A0A1B6DAM9_9HEMI</name>
<dbReference type="Gene3D" id="3.30.40.10">
    <property type="entry name" value="Zinc/RING finger domain, C3HC4 (zinc finger)"/>
    <property type="match status" value="1"/>
</dbReference>
<dbReference type="SMART" id="SM00545">
    <property type="entry name" value="JmjN"/>
    <property type="match status" value="1"/>
</dbReference>
<keyword evidence="13" id="KW-0539">Nucleus</keyword>
<accession>A0A1B6DAM9</accession>
<dbReference type="InterPro" id="IPR013083">
    <property type="entry name" value="Znf_RING/FYVE/PHD"/>
</dbReference>
<dbReference type="Pfam" id="PF13832">
    <property type="entry name" value="zf-HC5HC2H_2"/>
    <property type="match status" value="1"/>
</dbReference>
<evidence type="ECO:0000313" key="19">
    <source>
        <dbReference type="EMBL" id="JAS22749.1"/>
    </source>
</evidence>
<keyword evidence="8" id="KW-0156">Chromatin regulator</keyword>
<keyword evidence="5" id="KW-0677">Repeat</keyword>
<dbReference type="SUPFAM" id="SSF63748">
    <property type="entry name" value="Tudor/PWWP/MBT"/>
    <property type="match status" value="2"/>
</dbReference>
<sequence>MDAFGIPRIQVFRPTYDEFKDFSKFITYMESQGAHKAGLAKVIPPVEWRPRKAGYDLQNLDVNIPAPICQVVTGKQGLYQQINITKKSMTVQEYKKLANSTRYCTPRHFDYEDLERKYWKNITYIAPIYGADVSGSLTDKDETVWNINHLGTILDYVNEDYGISIDGVNTAYLYFGMWKTTFAWHTEDMDLYSINYLHFGAPKTWYGIPPEHGRRLERLANGFFPSNSKNCPSFLRHKMTVISPHVLRKYSIPYNKITQEEGEIMITFPYGYHAGFNHGFNCAESTNFASPRWVEYGKRSTQCLCRPDNVKISMDTFVKRFQPERYELWLQGKDIGPHPEDPYRQTAAPAPKEEDILCNKNNLEIPHLYLEAGKKRIPSVKKPKLEIPLEVKQVMDELELEEEPPDEEQMEVLEDIWLKAGEMELEEASIYDDGYHVNQRNRKKKHSEFRKKGGKLKERKNRDIHNVIIHDKEDPEYSVRLSKEERIKKGLLKKPKDEKSKDKAEDKLTEPKQADFLAQYLKFMQKKQHLRKKSRSRYEQIILEKKRQKEAEEGTVNTDSIEIKLEPRNSNDNIDLIPSNKIKQENNPSNLDHSYHNSSLEPMENGSSKNIIVTNNGLAQIVSPSTPNGDGKTCIIVSNNYNPNIRKSVEVGERAFPFSHSLQKPKISLVTTPILKKIGRPKSSPKKLKDKGIKILGLNNINLLMAKRPEHISNVNGSQQRVAYIQVQNSSFNKKQSINTSDIINDKTLNCESNMLTPNRTLQFEKSESSDYFLQTLSDTVPKVQTRPCMNTEKSILNLDHGTVISETSACRVETIEQISPVNLNSYHETGILNEEYLNSCENLNITEPSTSSGDVLNTSWNTSSHSGSSTATASETDISALDDSWSLQNNFQYNGGNQYQLITSYYRDVKLDISFNRYCSHHEPHCAVCIAFTSYKWPDMPPDWTQKEWSQDIPAESPVYLPSDFQQQQRSRQLVRNAPLLVCVKCNLCVHTVCYPAKEFLMEWLCDKCSADEHFASCCLCVVRGGALRRTTDSKWAHVICALFTPDVLFLNYFKDLIQLNRFLTNHECSVCDKKSGFCVRCCDSTCGVWFHVTCAIINKAKFRVNTGPGAQFFITCNGHSHKHDKLCGMQTGQWVWARHKNQRYYKGKIMDVSQTLFYMASFPDGSLSDRIYPHYVLNMNGNETPTPGMMMTIQWTDELEYQVQYQGSSTKAMYTIEFEDQTTLNVSKDEIYSLDGELPKRLRNRLSRLKGSSQKNKTIISPEKEIFKQEIKHKTLPL</sequence>
<dbReference type="SMART" id="SM00558">
    <property type="entry name" value="JmjC"/>
    <property type="match status" value="1"/>
</dbReference>
<evidence type="ECO:0000256" key="13">
    <source>
        <dbReference type="ARBA" id="ARBA00023242"/>
    </source>
</evidence>
<dbReference type="GO" id="GO:0010468">
    <property type="term" value="P:regulation of gene expression"/>
    <property type="evidence" value="ECO:0007669"/>
    <property type="project" value="TreeGrafter"/>
</dbReference>
<evidence type="ECO:0000256" key="15">
    <source>
        <dbReference type="SAM" id="MobiDB-lite"/>
    </source>
</evidence>
<feature type="domain" description="JmjC" evidence="17">
    <location>
        <begin position="139"/>
        <end position="305"/>
    </location>
</feature>
<feature type="region of interest" description="Disordered" evidence="15">
    <location>
        <begin position="570"/>
        <end position="589"/>
    </location>
</feature>
<evidence type="ECO:0000256" key="11">
    <source>
        <dbReference type="ARBA" id="ARBA00023015"/>
    </source>
</evidence>
<dbReference type="GO" id="GO:0140684">
    <property type="term" value="F:histone H3K9me2/H3K9me3 demethylase activity"/>
    <property type="evidence" value="ECO:0007669"/>
    <property type="project" value="UniProtKB-EC"/>
</dbReference>
<dbReference type="InterPro" id="IPR034732">
    <property type="entry name" value="EPHD"/>
</dbReference>
<evidence type="ECO:0000259" key="18">
    <source>
        <dbReference type="PROSITE" id="PS51805"/>
    </source>
</evidence>
<dbReference type="FunFam" id="2.60.120.650:FF:000003">
    <property type="entry name" value="Lysine-specific demethylase 4D"/>
    <property type="match status" value="1"/>
</dbReference>
<dbReference type="PROSITE" id="PS51183">
    <property type="entry name" value="JMJN"/>
    <property type="match status" value="1"/>
</dbReference>
<dbReference type="InterPro" id="IPR019787">
    <property type="entry name" value="Znf_PHD-finger"/>
</dbReference>
<dbReference type="InterPro" id="IPR040477">
    <property type="entry name" value="KDM4-like_Tudor"/>
</dbReference>
<dbReference type="PANTHER" id="PTHR10694:SF129">
    <property type="entry name" value="LYSINE-SPECIFIC DEMETHYLASE 4B-RELATED"/>
    <property type="match status" value="1"/>
</dbReference>
<evidence type="ECO:0000256" key="10">
    <source>
        <dbReference type="ARBA" id="ARBA00023004"/>
    </source>
</evidence>
<keyword evidence="11" id="KW-0805">Transcription regulation</keyword>
<evidence type="ECO:0000256" key="2">
    <source>
        <dbReference type="ARBA" id="ARBA00009711"/>
    </source>
</evidence>
<feature type="region of interest" description="Disordered" evidence="15">
    <location>
        <begin position="490"/>
        <end position="510"/>
    </location>
</feature>
<dbReference type="InterPro" id="IPR003349">
    <property type="entry name" value="JmjN"/>
</dbReference>
<keyword evidence="10" id="KW-0408">Iron</keyword>
<evidence type="ECO:0000256" key="4">
    <source>
        <dbReference type="ARBA" id="ARBA00022723"/>
    </source>
</evidence>
<dbReference type="PROSITE" id="PS51184">
    <property type="entry name" value="JMJC"/>
    <property type="match status" value="1"/>
</dbReference>
<dbReference type="AlphaFoldDB" id="A0A1B6DAM9"/>
<comment type="similarity">
    <text evidence="2">Belongs to the JHDM3 histone demethylase family.</text>
</comment>
<evidence type="ECO:0000256" key="8">
    <source>
        <dbReference type="ARBA" id="ARBA00022853"/>
    </source>
</evidence>
<comment type="catalytic activity">
    <reaction evidence="14">
        <text>N(6),N(6),N(6)-trimethyl-L-lysyl(9)-[histone H3] + 2 2-oxoglutarate + 2 O2 = N(6)-methyl-L-lysyl(9)-[histone H3] + 2 formaldehyde + 2 succinate + 2 CO2</text>
        <dbReference type="Rhea" id="RHEA:60200"/>
        <dbReference type="Rhea" id="RHEA-COMP:15538"/>
        <dbReference type="Rhea" id="RHEA-COMP:15542"/>
        <dbReference type="ChEBI" id="CHEBI:15379"/>
        <dbReference type="ChEBI" id="CHEBI:16526"/>
        <dbReference type="ChEBI" id="CHEBI:16810"/>
        <dbReference type="ChEBI" id="CHEBI:16842"/>
        <dbReference type="ChEBI" id="CHEBI:30031"/>
        <dbReference type="ChEBI" id="CHEBI:61929"/>
        <dbReference type="ChEBI" id="CHEBI:61961"/>
        <dbReference type="EC" id="1.14.11.66"/>
    </reaction>
</comment>
<dbReference type="EC" id="1.14.11.66" evidence="3"/>
<proteinExistence type="inferred from homology"/>
<keyword evidence="6" id="KW-0863">Zinc-finger</keyword>
<dbReference type="Pfam" id="PF13831">
    <property type="entry name" value="PHD_2"/>
    <property type="match status" value="1"/>
</dbReference>
<evidence type="ECO:0000256" key="6">
    <source>
        <dbReference type="ARBA" id="ARBA00022771"/>
    </source>
</evidence>
<dbReference type="CDD" id="cd15571">
    <property type="entry name" value="ePHD"/>
    <property type="match status" value="1"/>
</dbReference>
<dbReference type="Pfam" id="PF02373">
    <property type="entry name" value="JmjC"/>
    <property type="match status" value="1"/>
</dbReference>
<gene>
    <name evidence="19" type="ORF">g.29855</name>
</gene>